<dbReference type="Proteomes" id="UP000054485">
    <property type="component" value="Unassembled WGS sequence"/>
</dbReference>
<feature type="non-terminal residue" evidence="4">
    <location>
        <position position="1"/>
    </location>
</feature>
<dbReference type="EMBL" id="KN835875">
    <property type="protein sequence ID" value="KIK33750.1"/>
    <property type="molecule type" value="Genomic_DNA"/>
</dbReference>
<sequence length="134" mass="15535">VITPRNLLIANYSLGSPGSPHSAYTFKSTCVYQEHNTFLPKDHWIWADSTYPLEKWCITPFKKPHNGRLTRDQKSFNVILSKVSPDFSPDFLLIFVIFTDFFSFMQVYVCIKHVFAALKGCFQSLKELMHPIQN</sequence>
<dbReference type="InterPro" id="IPR027806">
    <property type="entry name" value="HARBI1_dom"/>
</dbReference>
<comment type="cofactor">
    <cofactor evidence="1">
        <name>a divalent metal cation</name>
        <dbReference type="ChEBI" id="CHEBI:60240"/>
    </cofactor>
</comment>
<accession>A0A0C9Z891</accession>
<evidence type="ECO:0000259" key="3">
    <source>
        <dbReference type="Pfam" id="PF13359"/>
    </source>
</evidence>
<evidence type="ECO:0000256" key="2">
    <source>
        <dbReference type="ARBA" id="ARBA00022723"/>
    </source>
</evidence>
<name>A0A0C9Z891_9AGAM</name>
<dbReference type="OrthoDB" id="2659088at2759"/>
<dbReference type="InParanoid" id="A0A0C9Z891"/>
<keyword evidence="5" id="KW-1185">Reference proteome</keyword>
<evidence type="ECO:0000313" key="4">
    <source>
        <dbReference type="EMBL" id="KIK33750.1"/>
    </source>
</evidence>
<dbReference type="Pfam" id="PF13359">
    <property type="entry name" value="DDE_Tnp_4"/>
    <property type="match status" value="1"/>
</dbReference>
<feature type="domain" description="DDE Tnp4" evidence="3">
    <location>
        <begin position="2"/>
        <end position="83"/>
    </location>
</feature>
<reference evidence="4 5" key="1">
    <citation type="submission" date="2014-04" db="EMBL/GenBank/DDBJ databases">
        <authorList>
            <consortium name="DOE Joint Genome Institute"/>
            <person name="Kuo A."/>
            <person name="Ruytinx J."/>
            <person name="Rineau F."/>
            <person name="Colpaert J."/>
            <person name="Kohler A."/>
            <person name="Nagy L.G."/>
            <person name="Floudas D."/>
            <person name="Copeland A."/>
            <person name="Barry K.W."/>
            <person name="Cichocki N."/>
            <person name="Veneault-Fourrey C."/>
            <person name="LaButti K."/>
            <person name="Lindquist E.A."/>
            <person name="Lipzen A."/>
            <person name="Lundell T."/>
            <person name="Morin E."/>
            <person name="Murat C."/>
            <person name="Sun H."/>
            <person name="Tunlid A."/>
            <person name="Henrissat B."/>
            <person name="Grigoriev I.V."/>
            <person name="Hibbett D.S."/>
            <person name="Martin F."/>
            <person name="Nordberg H.P."/>
            <person name="Cantor M.N."/>
            <person name="Hua S.X."/>
        </authorList>
    </citation>
    <scope>NUCLEOTIDE SEQUENCE [LARGE SCALE GENOMIC DNA]</scope>
    <source>
        <strain evidence="4 5">UH-Slu-Lm8-n1</strain>
    </source>
</reference>
<organism evidence="4 5">
    <name type="scientific">Suillus luteus UH-Slu-Lm8-n1</name>
    <dbReference type="NCBI Taxonomy" id="930992"/>
    <lineage>
        <taxon>Eukaryota</taxon>
        <taxon>Fungi</taxon>
        <taxon>Dikarya</taxon>
        <taxon>Basidiomycota</taxon>
        <taxon>Agaricomycotina</taxon>
        <taxon>Agaricomycetes</taxon>
        <taxon>Agaricomycetidae</taxon>
        <taxon>Boletales</taxon>
        <taxon>Suillineae</taxon>
        <taxon>Suillaceae</taxon>
        <taxon>Suillus</taxon>
    </lineage>
</organism>
<dbReference type="HOGENOM" id="CLU_018552_11_1_1"/>
<reference evidence="5" key="2">
    <citation type="submission" date="2015-01" db="EMBL/GenBank/DDBJ databases">
        <title>Evolutionary Origins and Diversification of the Mycorrhizal Mutualists.</title>
        <authorList>
            <consortium name="DOE Joint Genome Institute"/>
            <consortium name="Mycorrhizal Genomics Consortium"/>
            <person name="Kohler A."/>
            <person name="Kuo A."/>
            <person name="Nagy L.G."/>
            <person name="Floudas D."/>
            <person name="Copeland A."/>
            <person name="Barry K.W."/>
            <person name="Cichocki N."/>
            <person name="Veneault-Fourrey C."/>
            <person name="LaButti K."/>
            <person name="Lindquist E.A."/>
            <person name="Lipzen A."/>
            <person name="Lundell T."/>
            <person name="Morin E."/>
            <person name="Murat C."/>
            <person name="Riley R."/>
            <person name="Ohm R."/>
            <person name="Sun H."/>
            <person name="Tunlid A."/>
            <person name="Henrissat B."/>
            <person name="Grigoriev I.V."/>
            <person name="Hibbett D.S."/>
            <person name="Martin F."/>
        </authorList>
    </citation>
    <scope>NUCLEOTIDE SEQUENCE [LARGE SCALE GENOMIC DNA]</scope>
    <source>
        <strain evidence="5">UH-Slu-Lm8-n1</strain>
    </source>
</reference>
<keyword evidence="2" id="KW-0479">Metal-binding</keyword>
<gene>
    <name evidence="4" type="ORF">CY34DRAFT_99074</name>
</gene>
<proteinExistence type="predicted"/>
<protein>
    <recommendedName>
        <fullName evidence="3">DDE Tnp4 domain-containing protein</fullName>
    </recommendedName>
</protein>
<dbReference type="STRING" id="930992.A0A0C9Z891"/>
<evidence type="ECO:0000256" key="1">
    <source>
        <dbReference type="ARBA" id="ARBA00001968"/>
    </source>
</evidence>
<evidence type="ECO:0000313" key="5">
    <source>
        <dbReference type="Proteomes" id="UP000054485"/>
    </source>
</evidence>
<dbReference type="AlphaFoldDB" id="A0A0C9Z891"/>
<dbReference type="GO" id="GO:0046872">
    <property type="term" value="F:metal ion binding"/>
    <property type="evidence" value="ECO:0007669"/>
    <property type="project" value="UniProtKB-KW"/>
</dbReference>